<feature type="transmembrane region" description="Helical" evidence="8">
    <location>
        <begin position="199"/>
        <end position="221"/>
    </location>
</feature>
<evidence type="ECO:0000256" key="1">
    <source>
        <dbReference type="ARBA" id="ARBA00004141"/>
    </source>
</evidence>
<dbReference type="EMBL" id="MTYJ01000276">
    <property type="protein sequence ID" value="OWA52597.1"/>
    <property type="molecule type" value="Genomic_DNA"/>
</dbReference>
<keyword evidence="3 8" id="KW-1133">Transmembrane helix</keyword>
<dbReference type="PANTHER" id="PTHR45695">
    <property type="entry name" value="LEUCOKININ RECEPTOR-RELATED"/>
    <property type="match status" value="1"/>
</dbReference>
<dbReference type="PANTHER" id="PTHR45695:SF9">
    <property type="entry name" value="LEUCOKININ RECEPTOR"/>
    <property type="match status" value="1"/>
</dbReference>
<dbReference type="Pfam" id="PF00001">
    <property type="entry name" value="7tm_1"/>
    <property type="match status" value="1"/>
</dbReference>
<keyword evidence="5 8" id="KW-0472">Membrane</keyword>
<dbReference type="AlphaFoldDB" id="A0A9X6RM75"/>
<gene>
    <name evidence="10" type="ORF">BV898_17046</name>
</gene>
<dbReference type="SUPFAM" id="SSF81321">
    <property type="entry name" value="Family A G protein-coupled receptor-like"/>
    <property type="match status" value="1"/>
</dbReference>
<protein>
    <recommendedName>
        <fullName evidence="9">G-protein coupled receptors family 1 profile domain-containing protein</fullName>
    </recommendedName>
</protein>
<dbReference type="CDD" id="cd00637">
    <property type="entry name" value="7tm_classA_rhodopsin-like"/>
    <property type="match status" value="1"/>
</dbReference>
<keyword evidence="11" id="KW-1185">Reference proteome</keyword>
<accession>A0A9X6RM75</accession>
<proteinExistence type="predicted"/>
<name>A0A9X6RM75_HYPEX</name>
<evidence type="ECO:0000256" key="6">
    <source>
        <dbReference type="ARBA" id="ARBA00023170"/>
    </source>
</evidence>
<evidence type="ECO:0000259" key="9">
    <source>
        <dbReference type="PROSITE" id="PS50262"/>
    </source>
</evidence>
<evidence type="ECO:0000256" key="2">
    <source>
        <dbReference type="ARBA" id="ARBA00022692"/>
    </source>
</evidence>
<feature type="transmembrane region" description="Helical" evidence="8">
    <location>
        <begin position="287"/>
        <end position="307"/>
    </location>
</feature>
<feature type="transmembrane region" description="Helical" evidence="8">
    <location>
        <begin position="121"/>
        <end position="140"/>
    </location>
</feature>
<feature type="transmembrane region" description="Helical" evidence="8">
    <location>
        <begin position="67"/>
        <end position="92"/>
    </location>
</feature>
<evidence type="ECO:0000256" key="7">
    <source>
        <dbReference type="ARBA" id="ARBA00023224"/>
    </source>
</evidence>
<dbReference type="PROSITE" id="PS50262">
    <property type="entry name" value="G_PROTEIN_RECEP_F1_2"/>
    <property type="match status" value="1"/>
</dbReference>
<feature type="transmembrane region" description="Helical" evidence="8">
    <location>
        <begin position="32"/>
        <end position="55"/>
    </location>
</feature>
<dbReference type="GO" id="GO:0004930">
    <property type="term" value="F:G protein-coupled receptor activity"/>
    <property type="evidence" value="ECO:0007669"/>
    <property type="project" value="UniProtKB-KW"/>
</dbReference>
<evidence type="ECO:0000256" key="5">
    <source>
        <dbReference type="ARBA" id="ARBA00023136"/>
    </source>
</evidence>
<evidence type="ECO:0000256" key="4">
    <source>
        <dbReference type="ARBA" id="ARBA00023040"/>
    </source>
</evidence>
<evidence type="ECO:0000313" key="11">
    <source>
        <dbReference type="Proteomes" id="UP000192578"/>
    </source>
</evidence>
<keyword evidence="2 8" id="KW-0812">Transmembrane</keyword>
<keyword evidence="7" id="KW-0807">Transducer</keyword>
<evidence type="ECO:0000256" key="8">
    <source>
        <dbReference type="SAM" id="Phobius"/>
    </source>
</evidence>
<keyword evidence="4" id="KW-0297">G-protein coupled receptor</keyword>
<dbReference type="OrthoDB" id="9975554at2759"/>
<evidence type="ECO:0000313" key="10">
    <source>
        <dbReference type="EMBL" id="OWA52597.1"/>
    </source>
</evidence>
<comment type="caution">
    <text evidence="10">The sequence shown here is derived from an EMBL/GenBank/DDBJ whole genome shotgun (WGS) entry which is preliminary data.</text>
</comment>
<feature type="domain" description="G-protein coupled receptors family 1 profile" evidence="9">
    <location>
        <begin position="47"/>
        <end position="264"/>
    </location>
</feature>
<dbReference type="Gene3D" id="1.20.1070.10">
    <property type="entry name" value="Rhodopsin 7-helix transmembrane proteins"/>
    <property type="match status" value="1"/>
</dbReference>
<evidence type="ECO:0000256" key="3">
    <source>
        <dbReference type="ARBA" id="ARBA00022989"/>
    </source>
</evidence>
<comment type="subcellular location">
    <subcellularLocation>
        <location evidence="1">Membrane</location>
        <topology evidence="1">Multi-pass membrane protein</topology>
    </subcellularLocation>
</comment>
<keyword evidence="6" id="KW-0675">Receptor</keyword>
<dbReference type="Proteomes" id="UP000192578">
    <property type="component" value="Unassembled WGS sequence"/>
</dbReference>
<feature type="transmembrane region" description="Helical" evidence="8">
    <location>
        <begin position="254"/>
        <end position="275"/>
    </location>
</feature>
<organism evidence="10 11">
    <name type="scientific">Hypsibius exemplaris</name>
    <name type="common">Freshwater tardigrade</name>
    <dbReference type="NCBI Taxonomy" id="2072580"/>
    <lineage>
        <taxon>Eukaryota</taxon>
        <taxon>Metazoa</taxon>
        <taxon>Ecdysozoa</taxon>
        <taxon>Tardigrada</taxon>
        <taxon>Eutardigrada</taxon>
        <taxon>Parachela</taxon>
        <taxon>Hypsibioidea</taxon>
        <taxon>Hypsibiidae</taxon>
        <taxon>Hypsibius</taxon>
    </lineage>
</organism>
<dbReference type="SMART" id="SM01381">
    <property type="entry name" value="7TM_GPCR_Srsx"/>
    <property type="match status" value="1"/>
</dbReference>
<dbReference type="InterPro" id="IPR017452">
    <property type="entry name" value="GPCR_Rhodpsn_7TM"/>
</dbReference>
<sequence length="362" mass="40463">MNNFSLVNTSALKNFTNQHLNGNAIERSSMRLWFAAFIAISLIGILTNGVLFCVITRSRTLRSGAGILIIHVIINCLGMSVVHSPITAVLIYGDNFWFAHPRDVCKYVHFLQSIQQYANNWAEVSLAVNRLVAMIFPFAYKAWSTRKVTGMMIAVCWSISGVCSIPFLFEVGGKFGSTEQGQCIVIQTKGILKSFLTPIAIYVPYGVVGGIAVLVFLVLYVRGFRSHRSGDGAPGDSTRKAVTFRRRLNVTKMLLISVVFDVLCTVTQPMVQAAFPVLYGNSPLLRLWLRWCLALQFPVTPVILFAFSNEYRSHFWKWLRSLNVHVCPRNQVTPTNPSFHTGLSSRKWDTGGASTIQVQTRM</sequence>
<dbReference type="InterPro" id="IPR000276">
    <property type="entry name" value="GPCR_Rhodpsn"/>
</dbReference>
<feature type="transmembrane region" description="Helical" evidence="8">
    <location>
        <begin position="152"/>
        <end position="169"/>
    </location>
</feature>
<dbReference type="GO" id="GO:0005886">
    <property type="term" value="C:plasma membrane"/>
    <property type="evidence" value="ECO:0007669"/>
    <property type="project" value="TreeGrafter"/>
</dbReference>
<reference evidence="11" key="1">
    <citation type="submission" date="2017-01" db="EMBL/GenBank/DDBJ databases">
        <title>Comparative genomics of anhydrobiosis in the tardigrade Hypsibius dujardini.</title>
        <authorList>
            <person name="Yoshida Y."/>
            <person name="Koutsovoulos G."/>
            <person name="Laetsch D."/>
            <person name="Stevens L."/>
            <person name="Kumar S."/>
            <person name="Horikawa D."/>
            <person name="Ishino K."/>
            <person name="Komine S."/>
            <person name="Tomita M."/>
            <person name="Blaxter M."/>
            <person name="Arakawa K."/>
        </authorList>
    </citation>
    <scope>NUCLEOTIDE SEQUENCE [LARGE SCALE GENOMIC DNA]</scope>
    <source>
        <strain evidence="11">Z151</strain>
    </source>
</reference>